<feature type="compositionally biased region" description="Polar residues" evidence="16">
    <location>
        <begin position="150"/>
        <end position="164"/>
    </location>
</feature>
<dbReference type="PANTHER" id="PTHR28113">
    <property type="entry name" value="DASH COMPLEX SUBUNIT DAM1"/>
    <property type="match status" value="1"/>
</dbReference>
<feature type="region of interest" description="Disordered" evidence="16">
    <location>
        <begin position="1"/>
        <end position="27"/>
    </location>
</feature>
<feature type="region of interest" description="Disordered" evidence="16">
    <location>
        <begin position="148"/>
        <end position="207"/>
    </location>
</feature>
<evidence type="ECO:0000256" key="8">
    <source>
        <dbReference type="ARBA" id="ARBA00022701"/>
    </source>
</evidence>
<evidence type="ECO:0000256" key="12">
    <source>
        <dbReference type="ARBA" id="ARBA00023242"/>
    </source>
</evidence>
<dbReference type="Pfam" id="PF08653">
    <property type="entry name" value="DASH_Dam1"/>
    <property type="match status" value="1"/>
</dbReference>
<dbReference type="KEGG" id="pgu:PGUG_01696"/>
<keyword evidence="9" id="KW-0159">Chromosome partition</keyword>
<feature type="compositionally biased region" description="Polar residues" evidence="16">
    <location>
        <begin position="1"/>
        <end position="11"/>
    </location>
</feature>
<proteinExistence type="inferred from homology"/>
<evidence type="ECO:0000256" key="7">
    <source>
        <dbReference type="ARBA" id="ARBA00022490"/>
    </source>
</evidence>
<dbReference type="VEuPathDB" id="FungiDB:PGUG_01696"/>
<evidence type="ECO:0000256" key="9">
    <source>
        <dbReference type="ARBA" id="ARBA00022829"/>
    </source>
</evidence>
<dbReference type="RefSeq" id="XP_001486025.2">
    <property type="nucleotide sequence ID" value="XM_001485975.1"/>
</dbReference>
<keyword evidence="18" id="KW-1185">Reference proteome</keyword>
<sequence>MVLSHPSTPNSQHKKSNRRHSRRSSGIYGILPQSPKVHYAVDAENLPLDSATNRDRFGQLSDAMEELDVNMTNLQQIHEAMSGGFNESFAAFLYGLNITTWCVDFPGCPTRDQWQRIQKLDGIDNRVALLQEQIEELRQENSRLRAKISATESNHTTTVSAGSSRNEETRLPQRGAVRKPVGRNKPNLNQPPRYMKDLFESKIPRRK</sequence>
<dbReference type="EMBL" id="CH408156">
    <property type="protein sequence ID" value="EDK37598.2"/>
    <property type="molecule type" value="Genomic_DNA"/>
</dbReference>
<feature type="compositionally biased region" description="Basic residues" evidence="16">
    <location>
        <begin position="12"/>
        <end position="23"/>
    </location>
</feature>
<reference evidence="17 18" key="1">
    <citation type="journal article" date="2009" name="Nature">
        <title>Evolution of pathogenicity and sexual reproduction in eight Candida genomes.</title>
        <authorList>
            <person name="Butler G."/>
            <person name="Rasmussen M.D."/>
            <person name="Lin M.F."/>
            <person name="Santos M.A."/>
            <person name="Sakthikumar S."/>
            <person name="Munro C.A."/>
            <person name="Rheinbay E."/>
            <person name="Grabherr M."/>
            <person name="Forche A."/>
            <person name="Reedy J.L."/>
            <person name="Agrafioti I."/>
            <person name="Arnaud M.B."/>
            <person name="Bates S."/>
            <person name="Brown A.J."/>
            <person name="Brunke S."/>
            <person name="Costanzo M.C."/>
            <person name="Fitzpatrick D.A."/>
            <person name="de Groot P.W."/>
            <person name="Harris D."/>
            <person name="Hoyer L.L."/>
            <person name="Hube B."/>
            <person name="Klis F.M."/>
            <person name="Kodira C."/>
            <person name="Lennard N."/>
            <person name="Logue M.E."/>
            <person name="Martin R."/>
            <person name="Neiman A.M."/>
            <person name="Nikolaou E."/>
            <person name="Quail M.A."/>
            <person name="Quinn J."/>
            <person name="Santos M.C."/>
            <person name="Schmitzberger F.F."/>
            <person name="Sherlock G."/>
            <person name="Shah P."/>
            <person name="Silverstein K.A."/>
            <person name="Skrzypek M.S."/>
            <person name="Soll D."/>
            <person name="Staggs R."/>
            <person name="Stansfield I."/>
            <person name="Stumpf M.P."/>
            <person name="Sudbery P.E."/>
            <person name="Srikantha T."/>
            <person name="Zeng Q."/>
            <person name="Berman J."/>
            <person name="Berriman M."/>
            <person name="Heitman J."/>
            <person name="Gow N.A."/>
            <person name="Lorenz M.C."/>
            <person name="Birren B.W."/>
            <person name="Kellis M."/>
            <person name="Cuomo C.A."/>
        </authorList>
    </citation>
    <scope>NUCLEOTIDE SEQUENCE [LARGE SCALE GENOMIC DNA]</scope>
    <source>
        <strain evidence="18">ATCC 6260 / CBS 566 / DSM 6381 / JCM 1539 / NBRC 10279 / NRRL Y-324</strain>
    </source>
</reference>
<comment type="subcellular location">
    <subcellularLocation>
        <location evidence="3">Chromosome</location>
        <location evidence="3">Centromere</location>
        <location evidence="3">Kinetochore</location>
    </subcellularLocation>
    <subcellularLocation>
        <location evidence="2">Cytoplasm</location>
        <location evidence="2">Cytoskeleton</location>
        <location evidence="2">Spindle</location>
    </subcellularLocation>
    <subcellularLocation>
        <location evidence="1">Nucleus</location>
    </subcellularLocation>
</comment>
<evidence type="ECO:0000256" key="3">
    <source>
        <dbReference type="ARBA" id="ARBA00004629"/>
    </source>
</evidence>
<dbReference type="PANTHER" id="PTHR28113:SF1">
    <property type="entry name" value="DASH COMPLEX SUBUNIT DAM1"/>
    <property type="match status" value="1"/>
</dbReference>
<keyword evidence="7" id="KW-0963">Cytoplasm</keyword>
<dbReference type="InterPro" id="IPR013962">
    <property type="entry name" value="DASH_Dam1"/>
</dbReference>
<keyword evidence="10" id="KW-0995">Kinetochore</keyword>
<comment type="similarity">
    <text evidence="4">Belongs to the DASH complex DAM1 family.</text>
</comment>
<gene>
    <name evidence="17" type="ORF">PGUG_01696</name>
</gene>
<evidence type="ECO:0000256" key="14">
    <source>
        <dbReference type="ARBA" id="ARBA00030453"/>
    </source>
</evidence>
<evidence type="ECO:0000256" key="1">
    <source>
        <dbReference type="ARBA" id="ARBA00004123"/>
    </source>
</evidence>
<accession>A5DEJ5</accession>
<dbReference type="GO" id="GO:0042729">
    <property type="term" value="C:DASH complex"/>
    <property type="evidence" value="ECO:0007669"/>
    <property type="project" value="InterPro"/>
</dbReference>
<keyword evidence="11" id="KW-0206">Cytoskeleton</keyword>
<dbReference type="eggNOG" id="ENOG502S08R">
    <property type="taxonomic scope" value="Eukaryota"/>
</dbReference>
<evidence type="ECO:0000256" key="10">
    <source>
        <dbReference type="ARBA" id="ARBA00022838"/>
    </source>
</evidence>
<dbReference type="GO" id="GO:1990758">
    <property type="term" value="P:mitotic sister chromatid biorientation"/>
    <property type="evidence" value="ECO:0007669"/>
    <property type="project" value="TreeGrafter"/>
</dbReference>
<evidence type="ECO:0000256" key="2">
    <source>
        <dbReference type="ARBA" id="ARBA00004186"/>
    </source>
</evidence>
<evidence type="ECO:0000256" key="11">
    <source>
        <dbReference type="ARBA" id="ARBA00023212"/>
    </source>
</evidence>
<evidence type="ECO:0000256" key="16">
    <source>
        <dbReference type="SAM" id="MobiDB-lite"/>
    </source>
</evidence>
<name>A5DEJ5_PICGU</name>
<evidence type="ECO:0000256" key="5">
    <source>
        <dbReference type="ARBA" id="ARBA00020497"/>
    </source>
</evidence>
<evidence type="ECO:0000256" key="15">
    <source>
        <dbReference type="ARBA" id="ARBA00047036"/>
    </source>
</evidence>
<dbReference type="GeneID" id="5127527"/>
<comment type="subunit">
    <text evidence="15">Component of the DASH complex consisting of ASK1, DAD1, DAD2, DAD3, DAD4, DAM1, DUO1, HSK3, SPC19 and SPC34, with a stoichiometry of one copy of each subunit per complex. Multiple DASH complexes oligomerize to form a ring that encircles spindle microtubules and organizes the rod-like NDC80 complexes of the outer kinetochore. DASH complex oligomerization strengthens microtubule attachments. Within the complex, DAM1 and DUO1 may form the microtubule connections. On cytoplasmic microtubules, DASH complexes appear to form patches instead of rings. Interacts with the outer kinetochore component NDC80; the interaction is direct.</text>
</comment>
<keyword evidence="12" id="KW-0539">Nucleus</keyword>
<keyword evidence="6" id="KW-0158">Chromosome</keyword>
<dbReference type="STRING" id="294746.A5DEJ5"/>
<evidence type="ECO:0000256" key="6">
    <source>
        <dbReference type="ARBA" id="ARBA00022454"/>
    </source>
</evidence>
<organism evidence="17 18">
    <name type="scientific">Meyerozyma guilliermondii (strain ATCC 6260 / CBS 566 / DSM 6381 / JCM 1539 / NBRC 10279 / NRRL Y-324)</name>
    <name type="common">Yeast</name>
    <name type="synonym">Candida guilliermondii</name>
    <dbReference type="NCBI Taxonomy" id="294746"/>
    <lineage>
        <taxon>Eukaryota</taxon>
        <taxon>Fungi</taxon>
        <taxon>Dikarya</taxon>
        <taxon>Ascomycota</taxon>
        <taxon>Saccharomycotina</taxon>
        <taxon>Pichiomycetes</taxon>
        <taxon>Debaryomycetaceae</taxon>
        <taxon>Meyerozyma</taxon>
    </lineage>
</organism>
<dbReference type="AlphaFoldDB" id="A5DEJ5"/>
<feature type="compositionally biased region" description="Basic and acidic residues" evidence="16">
    <location>
        <begin position="194"/>
        <end position="207"/>
    </location>
</feature>
<keyword evidence="13" id="KW-0137">Centromere</keyword>
<evidence type="ECO:0000313" key="17">
    <source>
        <dbReference type="EMBL" id="EDK37598.2"/>
    </source>
</evidence>
<keyword evidence="8" id="KW-0493">Microtubule</keyword>
<evidence type="ECO:0000256" key="13">
    <source>
        <dbReference type="ARBA" id="ARBA00023328"/>
    </source>
</evidence>
<dbReference type="OrthoDB" id="5586015at2759"/>
<dbReference type="GO" id="GO:0044732">
    <property type="term" value="C:mitotic spindle pole body"/>
    <property type="evidence" value="ECO:0007669"/>
    <property type="project" value="TreeGrafter"/>
</dbReference>
<dbReference type="Proteomes" id="UP000001997">
    <property type="component" value="Unassembled WGS sequence"/>
</dbReference>
<dbReference type="InParanoid" id="A5DEJ5"/>
<protein>
    <recommendedName>
        <fullName evidence="5">DASH complex subunit DAM1</fullName>
    </recommendedName>
    <alternativeName>
        <fullName evidence="14">Outer kinetochore protein DAM1</fullName>
    </alternativeName>
</protein>
<dbReference type="GO" id="GO:1990537">
    <property type="term" value="C:mitotic spindle polar microtubule"/>
    <property type="evidence" value="ECO:0007669"/>
    <property type="project" value="TreeGrafter"/>
</dbReference>
<evidence type="ECO:0000256" key="4">
    <source>
        <dbReference type="ARBA" id="ARBA00010073"/>
    </source>
</evidence>
<dbReference type="HOGENOM" id="CLU_092107_0_0_1"/>
<evidence type="ECO:0000313" key="18">
    <source>
        <dbReference type="Proteomes" id="UP000001997"/>
    </source>
</evidence>